<dbReference type="SUPFAM" id="SSF53335">
    <property type="entry name" value="S-adenosyl-L-methionine-dependent methyltransferases"/>
    <property type="match status" value="1"/>
</dbReference>
<dbReference type="InterPro" id="IPR029063">
    <property type="entry name" value="SAM-dependent_MTases_sf"/>
</dbReference>
<reference evidence="6 7" key="1">
    <citation type="journal article" date="2020" name="Nat. Food">
        <title>A phased Vanilla planifolia genome enables genetic improvement of flavour and production.</title>
        <authorList>
            <person name="Hasing T."/>
            <person name="Tang H."/>
            <person name="Brym M."/>
            <person name="Khazi F."/>
            <person name="Huang T."/>
            <person name="Chambers A.H."/>
        </authorList>
    </citation>
    <scope>NUCLEOTIDE SEQUENCE [LARGE SCALE GENOMIC DNA]</scope>
    <source>
        <tissue evidence="6">Leaf</tissue>
    </source>
</reference>
<feature type="binding site" evidence="5">
    <location>
        <position position="229"/>
    </location>
    <ligand>
        <name>Mg(2+)</name>
        <dbReference type="ChEBI" id="CHEBI:18420"/>
    </ligand>
</feature>
<feature type="binding site" evidence="5">
    <location>
        <position position="232"/>
    </location>
    <ligand>
        <name>Mg(2+)</name>
        <dbReference type="ChEBI" id="CHEBI:18420"/>
    </ligand>
</feature>
<evidence type="ECO:0000256" key="4">
    <source>
        <dbReference type="ARBA" id="ARBA00022691"/>
    </source>
</evidence>
<dbReference type="UniPathway" id="UPA00232"/>
<dbReference type="Proteomes" id="UP000636800">
    <property type="component" value="Chromosome 1"/>
</dbReference>
<keyword evidence="5" id="KW-0479">Metal-binding</keyword>
<proteinExistence type="inferred from homology"/>
<dbReference type="PANTHER" id="PTHR43464">
    <property type="entry name" value="METHYLTRANSFERASE"/>
    <property type="match status" value="1"/>
</dbReference>
<comment type="subcellular location">
    <subcellularLocation>
        <location evidence="5">Mitochondrion inner membrane</location>
        <topology evidence="5">Peripheral membrane protein</topology>
        <orientation evidence="5">Matrix side</orientation>
    </subcellularLocation>
</comment>
<dbReference type="NCBIfam" id="TIGR01983">
    <property type="entry name" value="UbiG"/>
    <property type="match status" value="1"/>
</dbReference>
<comment type="caution">
    <text evidence="6">The sequence shown here is derived from an EMBL/GenBank/DDBJ whole genome shotgun (WGS) entry which is preliminary data.</text>
</comment>
<dbReference type="EC" id="2.1.1.64" evidence="5"/>
<evidence type="ECO:0000256" key="5">
    <source>
        <dbReference type="HAMAP-Rule" id="MF_03190"/>
    </source>
</evidence>
<dbReference type="Pfam" id="PF13489">
    <property type="entry name" value="Methyltransf_23"/>
    <property type="match status" value="1"/>
</dbReference>
<dbReference type="GO" id="GO:0032259">
    <property type="term" value="P:methylation"/>
    <property type="evidence" value="ECO:0007669"/>
    <property type="project" value="UniProtKB-KW"/>
</dbReference>
<keyword evidence="4 5" id="KW-0949">S-adenosyl-L-methionine</keyword>
<gene>
    <name evidence="5" type="primary">COQ3</name>
    <name evidence="6" type="ORF">HPP92_000569</name>
</gene>
<sequence>MLGFLSTSVRTCRPRCSSAFFAEEMAGISLRLCRFLLQAGKSLRTGYAVSSALRLTPARFRSDSVSPPDQARILNAAKTVSKSEGDGVFPASPPLQSSLNEAELAKFAAIAETWWDLEGPFKPLHLINPARVSFIRSALCRYFRKNPLISRPFEGLKIIDVGCGGGILSEPIARMGACVTGIDAGEKNINVARLHAELDSQTSSIEYICTTAEHLARTNRKFDVVLALEVIEHVADPLDFCQSLSALVVPGGATVISTVNRSMRAYATAIVVAEYLLNWLPRGTHQWSKFLTPEELVLVLQRASISVEEMAGFVYNPLTGVWSLSDDTSVNFIVFGTKEISKSA</sequence>
<dbReference type="GO" id="GO:0031314">
    <property type="term" value="C:extrinsic component of mitochondrial inner membrane"/>
    <property type="evidence" value="ECO:0007669"/>
    <property type="project" value="UniProtKB-UniRule"/>
</dbReference>
<keyword evidence="1 5" id="KW-0489">Methyltransferase</keyword>
<dbReference type="GO" id="GO:0046872">
    <property type="term" value="F:metal ion binding"/>
    <property type="evidence" value="ECO:0007669"/>
    <property type="project" value="UniProtKB-KW"/>
</dbReference>
<comment type="catalytic activity">
    <reaction evidence="5">
        <text>a 3,4-dihydroxy-5-(all-trans-polyprenyl)benzoate + S-adenosyl-L-methionine = a 4-hydroxy-3-methoxy-5-(all-trans-polyprenyl)benzoate + S-adenosyl-L-homocysteine + H(+)</text>
        <dbReference type="Rhea" id="RHEA:44452"/>
        <dbReference type="Rhea" id="RHEA-COMP:10930"/>
        <dbReference type="Rhea" id="RHEA-COMP:10931"/>
        <dbReference type="ChEBI" id="CHEBI:15378"/>
        <dbReference type="ChEBI" id="CHEBI:57856"/>
        <dbReference type="ChEBI" id="CHEBI:59789"/>
        <dbReference type="ChEBI" id="CHEBI:64694"/>
        <dbReference type="ChEBI" id="CHEBI:84443"/>
        <dbReference type="EC" id="2.1.1.114"/>
    </reaction>
</comment>
<dbReference type="PANTHER" id="PTHR43464:SF19">
    <property type="entry name" value="UBIQUINONE BIOSYNTHESIS O-METHYLTRANSFERASE, MITOCHONDRIAL"/>
    <property type="match status" value="1"/>
</dbReference>
<comment type="pathway">
    <text evidence="5">Cofactor biosynthesis; ubiquinone biosynthesis.</text>
</comment>
<keyword evidence="5" id="KW-0472">Membrane</keyword>
<feature type="binding site" evidence="5">
    <location>
        <position position="183"/>
    </location>
    <ligand>
        <name>S-adenosyl-L-methionine</name>
        <dbReference type="ChEBI" id="CHEBI:59789"/>
    </ligand>
</feature>
<organism evidence="6 7">
    <name type="scientific">Vanilla planifolia</name>
    <name type="common">Vanilla</name>
    <dbReference type="NCBI Taxonomy" id="51239"/>
    <lineage>
        <taxon>Eukaryota</taxon>
        <taxon>Viridiplantae</taxon>
        <taxon>Streptophyta</taxon>
        <taxon>Embryophyta</taxon>
        <taxon>Tracheophyta</taxon>
        <taxon>Spermatophyta</taxon>
        <taxon>Magnoliopsida</taxon>
        <taxon>Liliopsida</taxon>
        <taxon>Asparagales</taxon>
        <taxon>Orchidaceae</taxon>
        <taxon>Vanilloideae</taxon>
        <taxon>Vanilleae</taxon>
        <taxon>Vanilla</taxon>
    </lineage>
</organism>
<dbReference type="EC" id="2.1.1.-" evidence="5"/>
<dbReference type="CDD" id="cd02440">
    <property type="entry name" value="AdoMet_MTases"/>
    <property type="match status" value="1"/>
</dbReference>
<keyword evidence="2 5" id="KW-0808">Transferase</keyword>
<comment type="catalytic activity">
    <reaction evidence="5">
        <text>a 3-demethylubiquinone + S-adenosyl-L-methionine = a ubiquinone + S-adenosyl-L-homocysteine</text>
        <dbReference type="Rhea" id="RHEA:81215"/>
        <dbReference type="Rhea" id="RHEA-COMP:9565"/>
        <dbReference type="Rhea" id="RHEA-COMP:19654"/>
        <dbReference type="ChEBI" id="CHEBI:16389"/>
        <dbReference type="ChEBI" id="CHEBI:57856"/>
        <dbReference type="ChEBI" id="CHEBI:59789"/>
        <dbReference type="ChEBI" id="CHEBI:231825"/>
    </reaction>
</comment>
<comment type="cofactor">
    <cofactor evidence="5">
        <name>Mg(2+)</name>
        <dbReference type="ChEBI" id="CHEBI:18420"/>
    </cofactor>
</comment>
<comment type="catalytic activity">
    <reaction evidence="5">
        <text>a 3-demethylubiquinol + S-adenosyl-L-methionine = a ubiquinol + S-adenosyl-L-homocysteine + H(+)</text>
        <dbReference type="Rhea" id="RHEA:44380"/>
        <dbReference type="Rhea" id="RHEA-COMP:9566"/>
        <dbReference type="Rhea" id="RHEA-COMP:10914"/>
        <dbReference type="ChEBI" id="CHEBI:15378"/>
        <dbReference type="ChEBI" id="CHEBI:17976"/>
        <dbReference type="ChEBI" id="CHEBI:57856"/>
        <dbReference type="ChEBI" id="CHEBI:59789"/>
        <dbReference type="ChEBI" id="CHEBI:84422"/>
        <dbReference type="EC" id="2.1.1.64"/>
    </reaction>
</comment>
<feature type="binding site" evidence="5">
    <location>
        <position position="228"/>
    </location>
    <ligand>
        <name>S-adenosyl-L-methionine</name>
        <dbReference type="ChEBI" id="CHEBI:59789"/>
    </ligand>
</feature>
<comment type="similarity">
    <text evidence="5">Belongs to the class I-like SAM-binding methyltransferase superfamily. UbiG/COQ3 family.</text>
</comment>
<dbReference type="InterPro" id="IPR010233">
    <property type="entry name" value="UbiG_MeTrfase"/>
</dbReference>
<keyword evidence="5" id="KW-0460">Magnesium</keyword>
<protein>
    <recommendedName>
        <fullName evidence="5">Ubiquinone biosynthesis O-methyltransferase, mitochondrial</fullName>
    </recommendedName>
    <alternativeName>
        <fullName evidence="5">3-demethylubiquinol 3-O-methyltransferase</fullName>
        <ecNumber evidence="5">2.1.1.64</ecNumber>
    </alternativeName>
    <alternativeName>
        <fullName evidence="5">3-demethylubiquinone 3-O-methyltransferase</fullName>
        <ecNumber evidence="5">2.1.1.-</ecNumber>
    </alternativeName>
    <alternativeName>
        <fullName evidence="5">Polyprenyldihydroxybenzoate methyltransferase</fullName>
        <ecNumber evidence="5">2.1.1.114</ecNumber>
    </alternativeName>
</protein>
<keyword evidence="5" id="KW-0999">Mitochondrion inner membrane</keyword>
<dbReference type="EC" id="2.1.1.114" evidence="5"/>
<evidence type="ECO:0000313" key="7">
    <source>
        <dbReference type="Proteomes" id="UP000636800"/>
    </source>
</evidence>
<evidence type="ECO:0000256" key="1">
    <source>
        <dbReference type="ARBA" id="ARBA00022603"/>
    </source>
</evidence>
<feature type="binding site" evidence="5">
    <location>
        <position position="162"/>
    </location>
    <ligand>
        <name>S-adenosyl-L-methionine</name>
        <dbReference type="ChEBI" id="CHEBI:59789"/>
    </ligand>
</feature>
<comment type="function">
    <text evidence="5">O-methyltransferase required for two non-consecutive steps during ubiquinone biosynthesis. Catalyzes the 2 O-methylation of 3,4-dihydroxy-5-(all-trans-polyprenyl)benzoic acid into 4-hydroxy-3-methoxy-5-(all-trans-polyprenyl)benzoic acid. Also catalyzes the last step of ubiquinone biosynthesis by mediating methylation of 3-demethylubiquinone into ubiquinone. Also able to mediate the methylation of 3-demethylubiquinol into ubiquinol.</text>
</comment>
<keyword evidence="5" id="KW-0496">Mitochondrion</keyword>
<dbReference type="GO" id="GO:0061542">
    <property type="term" value="F:3-demethylubiquinol 3-O-methyltransferase activity"/>
    <property type="evidence" value="ECO:0007669"/>
    <property type="project" value="UniProtKB-UniRule"/>
</dbReference>
<dbReference type="AlphaFoldDB" id="A0A835VG34"/>
<dbReference type="Gene3D" id="3.40.50.150">
    <property type="entry name" value="Vaccinia Virus protein VP39"/>
    <property type="match status" value="1"/>
</dbReference>
<name>A0A835VG34_VANPL</name>
<feature type="binding site" evidence="5">
    <location>
        <position position="131"/>
    </location>
    <ligand>
        <name>S-adenosyl-L-methionine</name>
        <dbReference type="ChEBI" id="CHEBI:59789"/>
    </ligand>
</feature>
<comment type="subunit">
    <text evidence="5">Component of a multi-subunit COQ enzyme complex.</text>
</comment>
<evidence type="ECO:0000256" key="3">
    <source>
        <dbReference type="ARBA" id="ARBA00022688"/>
    </source>
</evidence>
<dbReference type="EMBL" id="JADCNL010000001">
    <property type="protein sequence ID" value="KAG0495878.1"/>
    <property type="molecule type" value="Genomic_DNA"/>
</dbReference>
<accession>A0A835VG34</accession>
<dbReference type="OrthoDB" id="7344096at2759"/>
<dbReference type="GO" id="GO:0010420">
    <property type="term" value="F:polyprenyldihydroxybenzoate methyltransferase activity"/>
    <property type="evidence" value="ECO:0007669"/>
    <property type="project" value="UniProtKB-UniRule"/>
</dbReference>
<feature type="binding site" evidence="5">
    <location>
        <position position="233"/>
    </location>
    <ligand>
        <name>Mg(2+)</name>
        <dbReference type="ChEBI" id="CHEBI:18420"/>
    </ligand>
</feature>
<keyword evidence="3 5" id="KW-0831">Ubiquinone biosynthesis</keyword>
<evidence type="ECO:0000313" key="6">
    <source>
        <dbReference type="EMBL" id="KAG0495878.1"/>
    </source>
</evidence>
<keyword evidence="7" id="KW-1185">Reference proteome</keyword>
<evidence type="ECO:0000256" key="2">
    <source>
        <dbReference type="ARBA" id="ARBA00022679"/>
    </source>
</evidence>
<dbReference type="HAMAP" id="MF_00472">
    <property type="entry name" value="UbiG"/>
    <property type="match status" value="1"/>
</dbReference>